<proteinExistence type="predicted"/>
<dbReference type="GO" id="GO:0045719">
    <property type="term" value="P:negative regulation of glycogen biosynthetic process"/>
    <property type="evidence" value="ECO:0007669"/>
    <property type="project" value="TreeGrafter"/>
</dbReference>
<dbReference type="AlphaFoldDB" id="A0A177W8U8"/>
<dbReference type="InterPro" id="IPR000719">
    <property type="entry name" value="Prot_kinase_dom"/>
</dbReference>
<dbReference type="Gene3D" id="3.30.200.20">
    <property type="entry name" value="Phosphorylase Kinase, domain 1"/>
    <property type="match status" value="1"/>
</dbReference>
<sequence>MLRLASKADLDGPNTLNSHDASTLNDDNSSYTATNSISSQAHFPPRASGNLRSKGRFTNSLSNISSYWKHMGKDSIDSSQNHFINDSKPLKERSWSSFLQDVISKRATLTNEAKLEKDSNSSSILGISAPSGLNPKTPKLYRFSSLRSPAAILSRATGNIGKSNEPFDGGKPVSRGWSFRSKLDVSVTHHNVENQCDISHPYSKPLDSNNQAETSNAICNHSFNLDSKRTKSPVIPTRKSSSAIPYSNQLHSMARSDLPTSAKNDHCVSTPIKHDKKRLELNIFKGAGKLISSSTVAAAPEAPSGMAQSVKSAKVAVFKRSQSIPRKPVTLDMSKYDKYALSNTLEMSRLDCSNLATQPLVTVSEKTEEKFHLAADKNPESGENPAVISGSNIETLKPPLIIVKAKKFSPSATGHQVPVVRDSVQPSKPLPEFPKNKSGAPAPASGALTAADREEIERTKRQHDLACLMNGSKKLSHAFHSKYTLGDMLGDGAFGFVVTAFQKLDNREIAIKFIAKSKIARNLWVPFNEATKDPVPLEVALLHRLKHPNIIQYIDYLNEENYVLLVTELHGTSWDSVPSPGKKEKDEEGINRLVRVKSLGSTKTTNTSNPIAVTKTAPTTTLNFGKAGVVKKRTSCDLFECIDAHTCIPENIARHIFAQIAMVVEYLNSNGIVHRDLKDENIVINSDYCIKLIDFGSASRIPQKVEDYFSKFNGTAHFASPEIARGNSYRGPEAEIWALGVLLYTIIFGENPFQNRAEIIKGTFSFPMKINSDLKNLLESMLCYEMTKRATINDVLNHRWLESEVKMLKANYRAKSRSQAASQTIANDTSN</sequence>
<dbReference type="Pfam" id="PF00069">
    <property type="entry name" value="Pkinase"/>
    <property type="match status" value="2"/>
</dbReference>
<dbReference type="EMBL" id="DS022300">
    <property type="protein sequence ID" value="OAJ36094.1"/>
    <property type="molecule type" value="Genomic_DNA"/>
</dbReference>
<dbReference type="InterPro" id="IPR008271">
    <property type="entry name" value="Ser/Thr_kinase_AS"/>
</dbReference>
<reference evidence="6 7" key="1">
    <citation type="submission" date="2006-10" db="EMBL/GenBank/DDBJ databases">
        <title>The Genome Sequence of Batrachochytrium dendrobatidis JEL423.</title>
        <authorList>
            <consortium name="The Broad Institute Genome Sequencing Platform"/>
            <person name="Birren B."/>
            <person name="Lander E."/>
            <person name="Galagan J."/>
            <person name="Cuomo C."/>
            <person name="Devon K."/>
            <person name="Jaffe D."/>
            <person name="Butler J."/>
            <person name="Alvarez P."/>
            <person name="Gnerre S."/>
            <person name="Grabherr M."/>
            <person name="Kleber M."/>
            <person name="Mauceli E."/>
            <person name="Brockman W."/>
            <person name="Young S."/>
            <person name="LaButti K."/>
            <person name="Sykes S."/>
            <person name="DeCaprio D."/>
            <person name="Crawford M."/>
            <person name="Koehrsen M."/>
            <person name="Engels R."/>
            <person name="Montgomery P."/>
            <person name="Pearson M."/>
            <person name="Howarth C."/>
            <person name="Larson L."/>
            <person name="White J."/>
            <person name="O'Leary S."/>
            <person name="Kodira C."/>
            <person name="Zeng Q."/>
            <person name="Yandava C."/>
            <person name="Alvarado L."/>
            <person name="Longcore J."/>
            <person name="James T."/>
        </authorList>
    </citation>
    <scope>NUCLEOTIDE SEQUENCE [LARGE SCALE GENOMIC DNA]</scope>
    <source>
        <strain evidence="6 7">JEL423</strain>
    </source>
</reference>
<feature type="binding site" evidence="3">
    <location>
        <position position="516"/>
    </location>
    <ligand>
        <name>ATP</name>
        <dbReference type="ChEBI" id="CHEBI:30616"/>
    </ligand>
</feature>
<dbReference type="Proteomes" id="UP000077115">
    <property type="component" value="Unassembled WGS sequence"/>
</dbReference>
<evidence type="ECO:0000256" key="3">
    <source>
        <dbReference type="PROSITE-ProRule" id="PRU10141"/>
    </source>
</evidence>
<dbReference type="PANTHER" id="PTHR24346">
    <property type="entry name" value="MAP/MICROTUBULE AFFINITY-REGULATING KINASE"/>
    <property type="match status" value="1"/>
</dbReference>
<feature type="compositionally biased region" description="Polar residues" evidence="4">
    <location>
        <begin position="14"/>
        <end position="41"/>
    </location>
</feature>
<dbReference type="InterPro" id="IPR011009">
    <property type="entry name" value="Kinase-like_dom_sf"/>
</dbReference>
<dbReference type="PANTHER" id="PTHR24346:SF72">
    <property type="entry name" value="CAMK PROTEIN KINASE"/>
    <property type="match status" value="1"/>
</dbReference>
<evidence type="ECO:0000256" key="4">
    <source>
        <dbReference type="SAM" id="MobiDB-lite"/>
    </source>
</evidence>
<evidence type="ECO:0000313" key="6">
    <source>
        <dbReference type="EMBL" id="OAJ36094.1"/>
    </source>
</evidence>
<dbReference type="GO" id="GO:0005524">
    <property type="term" value="F:ATP binding"/>
    <property type="evidence" value="ECO:0007669"/>
    <property type="project" value="UniProtKB-UniRule"/>
</dbReference>
<feature type="compositionally biased region" description="Basic and acidic residues" evidence="4">
    <location>
        <begin position="1"/>
        <end position="10"/>
    </location>
</feature>
<evidence type="ECO:0000256" key="2">
    <source>
        <dbReference type="ARBA" id="ARBA00022840"/>
    </source>
</evidence>
<evidence type="ECO:0000256" key="1">
    <source>
        <dbReference type="ARBA" id="ARBA00022741"/>
    </source>
</evidence>
<dbReference type="GO" id="GO:0004674">
    <property type="term" value="F:protein serine/threonine kinase activity"/>
    <property type="evidence" value="ECO:0007669"/>
    <property type="project" value="TreeGrafter"/>
</dbReference>
<dbReference type="STRING" id="403673.A0A177W8U8"/>
<dbReference type="PROSITE" id="PS50011">
    <property type="entry name" value="PROTEIN_KINASE_DOM"/>
    <property type="match status" value="1"/>
</dbReference>
<dbReference type="GO" id="GO:0005634">
    <property type="term" value="C:nucleus"/>
    <property type="evidence" value="ECO:0007669"/>
    <property type="project" value="TreeGrafter"/>
</dbReference>
<dbReference type="PROSITE" id="PS00107">
    <property type="entry name" value="PROTEIN_KINASE_ATP"/>
    <property type="match status" value="1"/>
</dbReference>
<dbReference type="VEuPathDB" id="FungiDB:BDEG_20306"/>
<accession>A0A177W8U8</accession>
<dbReference type="InterPro" id="IPR017441">
    <property type="entry name" value="Protein_kinase_ATP_BS"/>
</dbReference>
<dbReference type="Gene3D" id="1.10.510.10">
    <property type="entry name" value="Transferase(Phosphotransferase) domain 1"/>
    <property type="match status" value="1"/>
</dbReference>
<dbReference type="OrthoDB" id="10252171at2759"/>
<keyword evidence="1 3" id="KW-0547">Nucleotide-binding</keyword>
<dbReference type="GO" id="GO:0005829">
    <property type="term" value="C:cytosol"/>
    <property type="evidence" value="ECO:0007669"/>
    <property type="project" value="TreeGrafter"/>
</dbReference>
<dbReference type="GO" id="GO:0035556">
    <property type="term" value="P:intracellular signal transduction"/>
    <property type="evidence" value="ECO:0007669"/>
    <property type="project" value="TreeGrafter"/>
</dbReference>
<gene>
    <name evidence="6" type="ORF">BDEG_20306</name>
</gene>
<evidence type="ECO:0000259" key="5">
    <source>
        <dbReference type="PROSITE" id="PS50011"/>
    </source>
</evidence>
<dbReference type="SUPFAM" id="SSF56112">
    <property type="entry name" value="Protein kinase-like (PK-like)"/>
    <property type="match status" value="1"/>
</dbReference>
<protein>
    <recommendedName>
        <fullName evidence="5">Protein kinase domain-containing protein</fullName>
    </recommendedName>
</protein>
<name>A0A177W8U8_BATDL</name>
<dbReference type="SMART" id="SM00220">
    <property type="entry name" value="S_TKc"/>
    <property type="match status" value="1"/>
</dbReference>
<organism evidence="6 7">
    <name type="scientific">Batrachochytrium dendrobatidis (strain JEL423)</name>
    <dbReference type="NCBI Taxonomy" id="403673"/>
    <lineage>
        <taxon>Eukaryota</taxon>
        <taxon>Fungi</taxon>
        <taxon>Fungi incertae sedis</taxon>
        <taxon>Chytridiomycota</taxon>
        <taxon>Chytridiomycota incertae sedis</taxon>
        <taxon>Chytridiomycetes</taxon>
        <taxon>Rhizophydiales</taxon>
        <taxon>Rhizophydiales incertae sedis</taxon>
        <taxon>Batrachochytrium</taxon>
    </lineage>
</organism>
<feature type="domain" description="Protein kinase" evidence="5">
    <location>
        <begin position="483"/>
        <end position="801"/>
    </location>
</feature>
<feature type="region of interest" description="Disordered" evidence="4">
    <location>
        <begin position="422"/>
        <end position="454"/>
    </location>
</feature>
<evidence type="ECO:0000313" key="7">
    <source>
        <dbReference type="Proteomes" id="UP000077115"/>
    </source>
</evidence>
<dbReference type="eggNOG" id="KOG1152">
    <property type="taxonomic scope" value="Eukaryota"/>
</dbReference>
<reference evidence="6 7" key="2">
    <citation type="submission" date="2016-05" db="EMBL/GenBank/DDBJ databases">
        <title>Lineage-specific infection strategies underlie the spectrum of fungal disease in amphibians.</title>
        <authorList>
            <person name="Cuomo C.A."/>
            <person name="Farrer R.A."/>
            <person name="James T."/>
            <person name="Longcore J."/>
            <person name="Birren B."/>
        </authorList>
    </citation>
    <scope>NUCLEOTIDE SEQUENCE [LARGE SCALE GENOMIC DNA]</scope>
    <source>
        <strain evidence="6 7">JEL423</strain>
    </source>
</reference>
<feature type="region of interest" description="Disordered" evidence="4">
    <location>
        <begin position="1"/>
        <end position="55"/>
    </location>
</feature>
<dbReference type="PROSITE" id="PS00108">
    <property type="entry name" value="PROTEIN_KINASE_ST"/>
    <property type="match status" value="1"/>
</dbReference>
<dbReference type="FunFam" id="1.10.510.10:FF:000923">
    <property type="entry name" value="Related to serine/threonine-protein kinase"/>
    <property type="match status" value="1"/>
</dbReference>
<feature type="compositionally biased region" description="Low complexity" evidence="4">
    <location>
        <begin position="438"/>
        <end position="450"/>
    </location>
</feature>
<keyword evidence="2 3" id="KW-0067">ATP-binding</keyword>